<dbReference type="SUPFAM" id="SSF46689">
    <property type="entry name" value="Homeodomain-like"/>
    <property type="match status" value="1"/>
</dbReference>
<dbReference type="InterPro" id="IPR003012">
    <property type="entry name" value="Tet_transcr_reg_TetR"/>
</dbReference>
<evidence type="ECO:0000313" key="8">
    <source>
        <dbReference type="EMBL" id="PRD49822.1"/>
    </source>
</evidence>
<organism evidence="8 9">
    <name type="scientific">Phyllobacterium myrsinacearum</name>
    <dbReference type="NCBI Taxonomy" id="28101"/>
    <lineage>
        <taxon>Bacteria</taxon>
        <taxon>Pseudomonadati</taxon>
        <taxon>Pseudomonadota</taxon>
        <taxon>Alphaproteobacteria</taxon>
        <taxon>Hyphomicrobiales</taxon>
        <taxon>Phyllobacteriaceae</taxon>
        <taxon>Phyllobacterium</taxon>
    </lineage>
</organism>
<dbReference type="GO" id="GO:0003700">
    <property type="term" value="F:DNA-binding transcription factor activity"/>
    <property type="evidence" value="ECO:0007669"/>
    <property type="project" value="TreeGrafter"/>
</dbReference>
<evidence type="ECO:0000259" key="7">
    <source>
        <dbReference type="PROSITE" id="PS50977"/>
    </source>
</evidence>
<keyword evidence="2" id="KW-0678">Repressor</keyword>
<dbReference type="InterPro" id="IPR036271">
    <property type="entry name" value="Tet_transcr_reg_TetR-rel_C_sf"/>
</dbReference>
<accession>A0A2S9JAV5</accession>
<dbReference type="PANTHER" id="PTHR30055:SF151">
    <property type="entry name" value="TRANSCRIPTIONAL REGULATORY PROTEIN"/>
    <property type="match status" value="1"/>
</dbReference>
<dbReference type="Gene3D" id="1.10.357.10">
    <property type="entry name" value="Tetracycline Repressor, domain 2"/>
    <property type="match status" value="1"/>
</dbReference>
<evidence type="ECO:0000256" key="5">
    <source>
        <dbReference type="ARBA" id="ARBA00023163"/>
    </source>
</evidence>
<dbReference type="RefSeq" id="WP_105737418.1">
    <property type="nucleotide sequence ID" value="NZ_PVBT01000009.1"/>
</dbReference>
<evidence type="ECO:0000256" key="1">
    <source>
        <dbReference type="ARBA" id="ARBA00002856"/>
    </source>
</evidence>
<reference evidence="8 9" key="1">
    <citation type="submission" date="2018-02" db="EMBL/GenBank/DDBJ databases">
        <title>The draft genome of Phyllobacterium myrsinacearum DSM5892.</title>
        <authorList>
            <person name="Li L."/>
            <person name="Liu L."/>
            <person name="Zhang X."/>
            <person name="Wang T."/>
        </authorList>
    </citation>
    <scope>NUCLEOTIDE SEQUENCE [LARGE SCALE GENOMIC DNA]</scope>
    <source>
        <strain evidence="8 9">DSM 5892</strain>
    </source>
</reference>
<dbReference type="GO" id="GO:0000976">
    <property type="term" value="F:transcription cis-regulatory region binding"/>
    <property type="evidence" value="ECO:0007669"/>
    <property type="project" value="TreeGrafter"/>
</dbReference>
<dbReference type="Proteomes" id="UP000238563">
    <property type="component" value="Unassembled WGS sequence"/>
</dbReference>
<dbReference type="Pfam" id="PF02909">
    <property type="entry name" value="TetR_C_1"/>
    <property type="match status" value="1"/>
</dbReference>
<dbReference type="SUPFAM" id="SSF48498">
    <property type="entry name" value="Tetracyclin repressor-like, C-terminal domain"/>
    <property type="match status" value="1"/>
</dbReference>
<evidence type="ECO:0000256" key="2">
    <source>
        <dbReference type="ARBA" id="ARBA00022491"/>
    </source>
</evidence>
<comment type="function">
    <text evidence="1">TetR is the repressor of the tetracycline resistance element; its N-terminal region forms a helix-turn-helix structure and binds DNA. Binding of tetracycline to TetR reduces the repressor affinity for the tetracycline resistance gene (tetA) promoter operator sites.</text>
</comment>
<dbReference type="OrthoDB" id="4541465at2"/>
<protein>
    <submittedName>
        <fullName evidence="8">TetR family transcriptional regulator</fullName>
    </submittedName>
</protein>
<keyword evidence="3" id="KW-0805">Transcription regulation</keyword>
<dbReference type="AlphaFoldDB" id="A0A2S9JAV5"/>
<evidence type="ECO:0000256" key="6">
    <source>
        <dbReference type="PROSITE-ProRule" id="PRU00335"/>
    </source>
</evidence>
<dbReference type="Gene3D" id="1.10.10.60">
    <property type="entry name" value="Homeodomain-like"/>
    <property type="match status" value="1"/>
</dbReference>
<evidence type="ECO:0000313" key="9">
    <source>
        <dbReference type="Proteomes" id="UP000238563"/>
    </source>
</evidence>
<evidence type="ECO:0000256" key="3">
    <source>
        <dbReference type="ARBA" id="ARBA00023015"/>
    </source>
</evidence>
<dbReference type="EMBL" id="PVBT01000009">
    <property type="protein sequence ID" value="PRD49822.1"/>
    <property type="molecule type" value="Genomic_DNA"/>
</dbReference>
<dbReference type="Pfam" id="PF00440">
    <property type="entry name" value="TetR_N"/>
    <property type="match status" value="1"/>
</dbReference>
<keyword evidence="4 6" id="KW-0238">DNA-binding</keyword>
<feature type="DNA-binding region" description="H-T-H motif" evidence="6">
    <location>
        <begin position="25"/>
        <end position="44"/>
    </location>
</feature>
<gene>
    <name evidence="8" type="ORF">C5750_23595</name>
</gene>
<dbReference type="InterPro" id="IPR004111">
    <property type="entry name" value="Repressor_TetR_C"/>
</dbReference>
<dbReference type="PROSITE" id="PS50977">
    <property type="entry name" value="HTH_TETR_2"/>
    <property type="match status" value="1"/>
</dbReference>
<dbReference type="InterPro" id="IPR050109">
    <property type="entry name" value="HTH-type_TetR-like_transc_reg"/>
</dbReference>
<keyword evidence="5" id="KW-0804">Transcription</keyword>
<comment type="caution">
    <text evidence="8">The sequence shown here is derived from an EMBL/GenBank/DDBJ whole genome shotgun (WGS) entry which is preliminary data.</text>
</comment>
<dbReference type="InterPro" id="IPR009057">
    <property type="entry name" value="Homeodomain-like_sf"/>
</dbReference>
<dbReference type="InterPro" id="IPR001647">
    <property type="entry name" value="HTH_TetR"/>
</dbReference>
<dbReference type="GO" id="GO:0046677">
    <property type="term" value="P:response to antibiotic"/>
    <property type="evidence" value="ECO:0007669"/>
    <property type="project" value="InterPro"/>
</dbReference>
<evidence type="ECO:0000256" key="4">
    <source>
        <dbReference type="ARBA" id="ARBA00023125"/>
    </source>
</evidence>
<name>A0A2S9JAV5_9HYPH</name>
<sequence>MILQRDIIVAAALKLLNEVGMDGLSTRKLAEQLNIKSASLYWHFRNKRDLLDAMSAAMFEPAFKTIAPTGDWRVWLTLKARTFRTSLLAYRDGARVHSGSRPSESDFPDEEKGLEFLCQQGFSAADAMRVQVSLSYFVIGWVLEEQAAAADNVSVAKPDPKLFPYLTQALSAFQQNNPDQDFEFGLQALILGFDALRKIAEH</sequence>
<dbReference type="PRINTS" id="PR00400">
    <property type="entry name" value="TETREPRESSOR"/>
</dbReference>
<keyword evidence="9" id="KW-1185">Reference proteome</keyword>
<feature type="domain" description="HTH tetR-type" evidence="7">
    <location>
        <begin position="2"/>
        <end position="62"/>
    </location>
</feature>
<proteinExistence type="predicted"/>
<dbReference type="GO" id="GO:0045892">
    <property type="term" value="P:negative regulation of DNA-templated transcription"/>
    <property type="evidence" value="ECO:0007669"/>
    <property type="project" value="InterPro"/>
</dbReference>
<dbReference type="PRINTS" id="PR00455">
    <property type="entry name" value="HTHTETR"/>
</dbReference>
<dbReference type="PANTHER" id="PTHR30055">
    <property type="entry name" value="HTH-TYPE TRANSCRIPTIONAL REGULATOR RUTR"/>
    <property type="match status" value="1"/>
</dbReference>